<dbReference type="SUPFAM" id="SSF51735">
    <property type="entry name" value="NAD(P)-binding Rossmann-fold domains"/>
    <property type="match status" value="1"/>
</dbReference>
<evidence type="ECO:0000256" key="3">
    <source>
        <dbReference type="RuleBase" id="RU000363"/>
    </source>
</evidence>
<proteinExistence type="inferred from homology"/>
<name>A0A2H8TR05_9HEMI</name>
<protein>
    <submittedName>
        <fullName evidence="4">Dehydrogenase/reductase SDR family member 11</fullName>
    </submittedName>
</protein>
<dbReference type="PROSITE" id="PS00061">
    <property type="entry name" value="ADH_SHORT"/>
    <property type="match status" value="1"/>
</dbReference>
<dbReference type="PRINTS" id="PR00081">
    <property type="entry name" value="GDHRDH"/>
</dbReference>
<dbReference type="Pfam" id="PF00106">
    <property type="entry name" value="adh_short"/>
    <property type="match status" value="1"/>
</dbReference>
<organism evidence="4">
    <name type="scientific">Melanaphis sacchari</name>
    <dbReference type="NCBI Taxonomy" id="742174"/>
    <lineage>
        <taxon>Eukaryota</taxon>
        <taxon>Metazoa</taxon>
        <taxon>Ecdysozoa</taxon>
        <taxon>Arthropoda</taxon>
        <taxon>Hexapoda</taxon>
        <taxon>Insecta</taxon>
        <taxon>Pterygota</taxon>
        <taxon>Neoptera</taxon>
        <taxon>Paraneoptera</taxon>
        <taxon>Hemiptera</taxon>
        <taxon>Sternorrhyncha</taxon>
        <taxon>Aphidomorpha</taxon>
        <taxon>Aphidoidea</taxon>
        <taxon>Aphididae</taxon>
        <taxon>Aphidini</taxon>
        <taxon>Melanaphis</taxon>
    </lineage>
</organism>
<dbReference type="PANTHER" id="PTHR43115:SF4">
    <property type="entry name" value="DEHYDROGENASE_REDUCTASE SDR FAMILY MEMBER 11"/>
    <property type="match status" value="1"/>
</dbReference>
<dbReference type="PANTHER" id="PTHR43115">
    <property type="entry name" value="DEHYDROGENASE/REDUCTASE SDR FAMILY MEMBER 11"/>
    <property type="match status" value="1"/>
</dbReference>
<dbReference type="PRINTS" id="PR00080">
    <property type="entry name" value="SDRFAMILY"/>
</dbReference>
<dbReference type="Gene3D" id="3.40.50.720">
    <property type="entry name" value="NAD(P)-binding Rossmann-like Domain"/>
    <property type="match status" value="1"/>
</dbReference>
<evidence type="ECO:0000313" key="4">
    <source>
        <dbReference type="EMBL" id="MBW16429.1"/>
    </source>
</evidence>
<dbReference type="InterPro" id="IPR036291">
    <property type="entry name" value="NAD(P)-bd_dom_sf"/>
</dbReference>
<dbReference type="GO" id="GO:0016491">
    <property type="term" value="F:oxidoreductase activity"/>
    <property type="evidence" value="ECO:0007669"/>
    <property type="project" value="UniProtKB-KW"/>
</dbReference>
<comment type="similarity">
    <text evidence="1 3">Belongs to the short-chain dehydrogenases/reductases (SDR) family.</text>
</comment>
<dbReference type="EMBL" id="GFXV01004624">
    <property type="protein sequence ID" value="MBW16429.1"/>
    <property type="molecule type" value="Transcribed_RNA"/>
</dbReference>
<dbReference type="AlphaFoldDB" id="A0A2H8TR05"/>
<evidence type="ECO:0000256" key="1">
    <source>
        <dbReference type="ARBA" id="ARBA00006484"/>
    </source>
</evidence>
<accession>A0A2H8TR05</accession>
<reference evidence="4" key="1">
    <citation type="submission" date="2017-10" db="EMBL/GenBank/DDBJ databases">
        <title>Transcriptome Assembly of Sugarcane Aphid Adults.</title>
        <authorList>
            <person name="Scully E.D."/>
            <person name="Palmer N.A."/>
            <person name="Geib S.M."/>
            <person name="Sarath G."/>
            <person name="Sattler S.E."/>
        </authorList>
    </citation>
    <scope>NUCLEOTIDE SEQUENCE</scope>
    <source>
        <tissue evidence="4">Whole body</tissue>
    </source>
</reference>
<dbReference type="InterPro" id="IPR002347">
    <property type="entry name" value="SDR_fam"/>
</dbReference>
<evidence type="ECO:0000256" key="2">
    <source>
        <dbReference type="ARBA" id="ARBA00023002"/>
    </source>
</evidence>
<keyword evidence="2" id="KW-0560">Oxidoreductase</keyword>
<sequence length="236" mass="26153">MDRWTDRVFLVTEANSEIGRSIIVELSKYPLKIVAVARDIILLQKFTNELQSSVAKIYPIQCDLTNKSEIINVFKWIETTIGQGVSVTINNANTSINSKILDGETNDWKYLFNLNFIAVITCCRESSKSMKKYGIDGHIININSTAGCTMLPYPGEKVYNASKTAVAYLTEGFRHELISDGLKVKVTSINPGKVNNEAIGNVLENKNSILSMKPERVASTVIFALTQPSDVVVSEI</sequence>
<dbReference type="InterPro" id="IPR020904">
    <property type="entry name" value="Sc_DH/Rdtase_CS"/>
</dbReference>
<dbReference type="OrthoDB" id="1933717at2759"/>
<gene>
    <name evidence="4" type="primary">DHRS11_28</name>
</gene>